<dbReference type="EMBL" id="SDHW01000003">
    <property type="protein sequence ID" value="RXK60010.1"/>
    <property type="molecule type" value="Genomic_DNA"/>
</dbReference>
<dbReference type="InterPro" id="IPR027791">
    <property type="entry name" value="Galactosyl_T_C"/>
</dbReference>
<dbReference type="AlphaFoldDB" id="A0A4Q1CI78"/>
<evidence type="ECO:0000259" key="3">
    <source>
        <dbReference type="Pfam" id="PF02709"/>
    </source>
</evidence>
<dbReference type="Pfam" id="PF02709">
    <property type="entry name" value="Glyco_transf_7C"/>
    <property type="match status" value="1"/>
</dbReference>
<dbReference type="CDD" id="cd06420">
    <property type="entry name" value="GT2_Chondriotin_Pol_N"/>
    <property type="match status" value="1"/>
</dbReference>
<evidence type="ECO:0000313" key="5">
    <source>
        <dbReference type="Proteomes" id="UP000290204"/>
    </source>
</evidence>
<dbReference type="InterPro" id="IPR050834">
    <property type="entry name" value="Glycosyltransf_2"/>
</dbReference>
<dbReference type="GO" id="GO:0016740">
    <property type="term" value="F:transferase activity"/>
    <property type="evidence" value="ECO:0007669"/>
    <property type="project" value="UniProtKB-KW"/>
</dbReference>
<feature type="domain" description="Glycosyltransferase 2-like" evidence="2">
    <location>
        <begin position="5"/>
        <end position="130"/>
    </location>
</feature>
<comment type="caution">
    <text evidence="4">The sequence shown here is derived from an EMBL/GenBank/DDBJ whole genome shotgun (WGS) entry which is preliminary data.</text>
</comment>
<evidence type="ECO:0000256" key="1">
    <source>
        <dbReference type="ARBA" id="ARBA00022679"/>
    </source>
</evidence>
<gene>
    <name evidence="4" type="ORF">ESA94_13260</name>
</gene>
<sequence length="260" mass="29807">MECTLVISTYNWPQALDLVLKSVLRQRVLPGEVIVADDGSKEETKQLIESYQQGFPVPLIHMWHEDDGFRKTIILNKAFKAAKGEYIIQIDGDIIIHPDFIKDHLKFSEKGYYIKGSRGLLTKELTEKILTSKQINFSLLQAGIKSRFNVTRLPLASRLLYGKPDNTRKVKGCNFAVWKSDFIAVNGYNNDVKGWGHEDIELAARLVNHGVKQRHLKLAAICFHIHHELASRHKEAHNLQSYYDVIHNKVERCESGYDQV</sequence>
<accession>A0A4Q1CI78</accession>
<dbReference type="PANTHER" id="PTHR43685">
    <property type="entry name" value="GLYCOSYLTRANSFERASE"/>
    <property type="match status" value="1"/>
</dbReference>
<proteinExistence type="predicted"/>
<keyword evidence="1 4" id="KW-0808">Transferase</keyword>
<dbReference type="Pfam" id="PF00535">
    <property type="entry name" value="Glycos_transf_2"/>
    <property type="match status" value="1"/>
</dbReference>
<dbReference type="InterPro" id="IPR029044">
    <property type="entry name" value="Nucleotide-diphossugar_trans"/>
</dbReference>
<dbReference type="OrthoDB" id="9801954at2"/>
<name>A0A4Q1CI78_9BACT</name>
<evidence type="ECO:0000259" key="2">
    <source>
        <dbReference type="Pfam" id="PF00535"/>
    </source>
</evidence>
<dbReference type="Proteomes" id="UP000290204">
    <property type="component" value="Unassembled WGS sequence"/>
</dbReference>
<feature type="domain" description="Galactosyltransferase C-terminal" evidence="3">
    <location>
        <begin position="164"/>
        <end position="228"/>
    </location>
</feature>
<reference evidence="4 5" key="1">
    <citation type="submission" date="2019-01" db="EMBL/GenBank/DDBJ databases">
        <title>Lacibacter sp. strain TTM-7.</title>
        <authorList>
            <person name="Chen W.-M."/>
        </authorList>
    </citation>
    <scope>NUCLEOTIDE SEQUENCE [LARGE SCALE GENOMIC DNA]</scope>
    <source>
        <strain evidence="4 5">TTM-7</strain>
    </source>
</reference>
<dbReference type="Gene3D" id="3.90.550.10">
    <property type="entry name" value="Spore Coat Polysaccharide Biosynthesis Protein SpsA, Chain A"/>
    <property type="match status" value="1"/>
</dbReference>
<dbReference type="SUPFAM" id="SSF53448">
    <property type="entry name" value="Nucleotide-diphospho-sugar transferases"/>
    <property type="match status" value="1"/>
</dbReference>
<keyword evidence="5" id="KW-1185">Reference proteome</keyword>
<dbReference type="InterPro" id="IPR001173">
    <property type="entry name" value="Glyco_trans_2-like"/>
</dbReference>
<dbReference type="RefSeq" id="WP_129131384.1">
    <property type="nucleotide sequence ID" value="NZ_SDHW01000003.1"/>
</dbReference>
<organism evidence="4 5">
    <name type="scientific">Lacibacter luteus</name>
    <dbReference type="NCBI Taxonomy" id="2508719"/>
    <lineage>
        <taxon>Bacteria</taxon>
        <taxon>Pseudomonadati</taxon>
        <taxon>Bacteroidota</taxon>
        <taxon>Chitinophagia</taxon>
        <taxon>Chitinophagales</taxon>
        <taxon>Chitinophagaceae</taxon>
        <taxon>Lacibacter</taxon>
    </lineage>
</organism>
<evidence type="ECO:0000313" key="4">
    <source>
        <dbReference type="EMBL" id="RXK60010.1"/>
    </source>
</evidence>
<dbReference type="PANTHER" id="PTHR43685:SF3">
    <property type="entry name" value="SLR2126 PROTEIN"/>
    <property type="match status" value="1"/>
</dbReference>
<protein>
    <submittedName>
        <fullName evidence="4">Glycosyltransferase</fullName>
    </submittedName>
</protein>